<dbReference type="PROSITE" id="PS00919">
    <property type="entry name" value="DNASE_I_1"/>
    <property type="match status" value="1"/>
</dbReference>
<organism evidence="14 15">
    <name type="scientific">Denticeps clupeoides</name>
    <name type="common">denticle herring</name>
    <dbReference type="NCBI Taxonomy" id="299321"/>
    <lineage>
        <taxon>Eukaryota</taxon>
        <taxon>Metazoa</taxon>
        <taxon>Chordata</taxon>
        <taxon>Craniata</taxon>
        <taxon>Vertebrata</taxon>
        <taxon>Euteleostomi</taxon>
        <taxon>Actinopterygii</taxon>
        <taxon>Neopterygii</taxon>
        <taxon>Teleostei</taxon>
        <taxon>Clupei</taxon>
        <taxon>Clupeiformes</taxon>
        <taxon>Denticipitoidei</taxon>
        <taxon>Denticipitidae</taxon>
        <taxon>Denticeps</taxon>
    </lineage>
</organism>
<dbReference type="PRINTS" id="PR00130">
    <property type="entry name" value="DNASEI"/>
</dbReference>
<dbReference type="GO" id="GO:0006308">
    <property type="term" value="P:DNA catabolic process"/>
    <property type="evidence" value="ECO:0007669"/>
    <property type="project" value="InterPro"/>
</dbReference>
<evidence type="ECO:0000256" key="3">
    <source>
        <dbReference type="ARBA" id="ARBA00022722"/>
    </source>
</evidence>
<comment type="similarity">
    <text evidence="2">Belongs to the DNase I family.</text>
</comment>
<dbReference type="FunFam" id="3.60.10.10:FF:000007">
    <property type="entry name" value="Deoxyribonuclease"/>
    <property type="match status" value="1"/>
</dbReference>
<evidence type="ECO:0000256" key="4">
    <source>
        <dbReference type="ARBA" id="ARBA00022729"/>
    </source>
</evidence>
<evidence type="ECO:0000256" key="11">
    <source>
        <dbReference type="ARBA" id="ARBA00042003"/>
    </source>
</evidence>
<dbReference type="CDD" id="cd10282">
    <property type="entry name" value="DNase1"/>
    <property type="match status" value="1"/>
</dbReference>
<evidence type="ECO:0000256" key="6">
    <source>
        <dbReference type="ARBA" id="ARBA00022801"/>
    </source>
</evidence>
<dbReference type="PANTHER" id="PTHR11371:SF28">
    <property type="entry name" value="DEOXYRIBONUCLEASE-1-LIKE 1"/>
    <property type="match status" value="1"/>
</dbReference>
<dbReference type="AlphaFoldDB" id="A0AAY4CP06"/>
<keyword evidence="7" id="KW-0256">Endoplasmic reticulum</keyword>
<dbReference type="Ensembl" id="ENSDCDT00010043605.1">
    <property type="protein sequence ID" value="ENSDCDP00010034950.1"/>
    <property type="gene ID" value="ENSDCDG00010022550.1"/>
</dbReference>
<evidence type="ECO:0000256" key="12">
    <source>
        <dbReference type="ARBA" id="ARBA00043073"/>
    </source>
</evidence>
<evidence type="ECO:0000256" key="10">
    <source>
        <dbReference type="ARBA" id="ARBA00041152"/>
    </source>
</evidence>
<reference evidence="14" key="2">
    <citation type="submission" date="2025-08" db="UniProtKB">
        <authorList>
            <consortium name="Ensembl"/>
        </authorList>
    </citation>
    <scope>IDENTIFICATION</scope>
</reference>
<dbReference type="Pfam" id="PF03372">
    <property type="entry name" value="Exo_endo_phos"/>
    <property type="match status" value="1"/>
</dbReference>
<dbReference type="GO" id="GO:0003677">
    <property type="term" value="F:DNA binding"/>
    <property type="evidence" value="ECO:0007669"/>
    <property type="project" value="TreeGrafter"/>
</dbReference>
<keyword evidence="15" id="KW-1185">Reference proteome</keyword>
<dbReference type="Proteomes" id="UP000694580">
    <property type="component" value="Chromosome 10"/>
</dbReference>
<dbReference type="InterPro" id="IPR016202">
    <property type="entry name" value="DNase_I"/>
</dbReference>
<dbReference type="PANTHER" id="PTHR11371">
    <property type="entry name" value="DEOXYRIBONUCLEASE"/>
    <property type="match status" value="1"/>
</dbReference>
<proteinExistence type="inferred from homology"/>
<evidence type="ECO:0000313" key="15">
    <source>
        <dbReference type="Proteomes" id="UP000694580"/>
    </source>
</evidence>
<dbReference type="RefSeq" id="XP_028849876.1">
    <property type="nucleotide sequence ID" value="XM_028994043.1"/>
</dbReference>
<sequence length="342" mass="38757">MNERIKIQCRIFQGVAHLHCPAMPLAINTNPAALYGILVLVNVVYLHEAFRICAFNVKSFGDSKSSDESVMSTLIRIVSRCDVCLLQEVRDTKRRAIPSLLDALNRFDRRHQYDYVASERLGRKQAYQEQYVFVYRTDSVSVRDRFQYPDTTPGDSDAFAREPFVVWLRAPSTVAKEFVLIPQHTSPSNATKEIDALYDVFVEIKRRWRIENVMLLGDFNADCGFVAKKNWKNVRLCADTSFLWLIGDAEDTTVKESTHCAYDRIVVHGESFKRAIVSDSARAFNFAKEFLLSEEQALLVSDHYPVEVELKTAGAAGATVPHLLLITVTLLISQLDVIPTVC</sequence>
<keyword evidence="4" id="KW-0732">Signal</keyword>
<evidence type="ECO:0000256" key="8">
    <source>
        <dbReference type="ARBA" id="ARBA00023157"/>
    </source>
</evidence>
<accession>A0AAY4CP06</accession>
<name>A0AAY4CP06_9TELE</name>
<evidence type="ECO:0000256" key="5">
    <source>
        <dbReference type="ARBA" id="ARBA00022759"/>
    </source>
</evidence>
<dbReference type="GeneTree" id="ENSGT00950000182846"/>
<feature type="domain" description="Endonuclease/exonuclease/phosphatase" evidence="13">
    <location>
        <begin position="54"/>
        <end position="303"/>
    </location>
</feature>
<protein>
    <recommendedName>
        <fullName evidence="10">Deoxyribonuclease-1-like 1</fullName>
    </recommendedName>
    <alternativeName>
        <fullName evidence="12">DNase X</fullName>
    </alternativeName>
    <alternativeName>
        <fullName evidence="11">Deoxyribonuclease I-like 1</fullName>
    </alternativeName>
</protein>
<reference evidence="14 15" key="1">
    <citation type="submission" date="2020-06" db="EMBL/GenBank/DDBJ databases">
        <authorList>
            <consortium name="Wellcome Sanger Institute Data Sharing"/>
        </authorList>
    </citation>
    <scope>NUCLEOTIDE SEQUENCE [LARGE SCALE GENOMIC DNA]</scope>
</reference>
<dbReference type="GO" id="GO:0005783">
    <property type="term" value="C:endoplasmic reticulum"/>
    <property type="evidence" value="ECO:0007669"/>
    <property type="project" value="UniProtKB-SubCell"/>
</dbReference>
<comment type="subcellular location">
    <subcellularLocation>
        <location evidence="1">Endoplasmic reticulum</location>
    </subcellularLocation>
</comment>
<dbReference type="InterPro" id="IPR005135">
    <property type="entry name" value="Endo/exonuclease/phosphatase"/>
</dbReference>
<evidence type="ECO:0000259" key="13">
    <source>
        <dbReference type="Pfam" id="PF03372"/>
    </source>
</evidence>
<evidence type="ECO:0000256" key="2">
    <source>
        <dbReference type="ARBA" id="ARBA00007359"/>
    </source>
</evidence>
<keyword evidence="3" id="KW-0540">Nuclease</keyword>
<keyword evidence="8" id="KW-1015">Disulfide bond</keyword>
<dbReference type="GO" id="GO:0004530">
    <property type="term" value="F:deoxyribonuclease I activity"/>
    <property type="evidence" value="ECO:0007669"/>
    <property type="project" value="TreeGrafter"/>
</dbReference>
<dbReference type="SMART" id="SM00476">
    <property type="entry name" value="DNaseIc"/>
    <property type="match status" value="1"/>
</dbReference>
<dbReference type="Gene3D" id="3.60.10.10">
    <property type="entry name" value="Endonuclease/exonuclease/phosphatase"/>
    <property type="match status" value="1"/>
</dbReference>
<evidence type="ECO:0000256" key="9">
    <source>
        <dbReference type="ARBA" id="ARBA00023180"/>
    </source>
</evidence>
<evidence type="ECO:0000256" key="7">
    <source>
        <dbReference type="ARBA" id="ARBA00022824"/>
    </source>
</evidence>
<dbReference type="GeneID" id="114798380"/>
<dbReference type="GO" id="GO:0005634">
    <property type="term" value="C:nucleus"/>
    <property type="evidence" value="ECO:0007669"/>
    <property type="project" value="TreeGrafter"/>
</dbReference>
<evidence type="ECO:0000256" key="1">
    <source>
        <dbReference type="ARBA" id="ARBA00004240"/>
    </source>
</evidence>
<reference evidence="14" key="3">
    <citation type="submission" date="2025-09" db="UniProtKB">
        <authorList>
            <consortium name="Ensembl"/>
        </authorList>
    </citation>
    <scope>IDENTIFICATION</scope>
</reference>
<keyword evidence="9" id="KW-0325">Glycoprotein</keyword>
<gene>
    <name evidence="14" type="primary">DNASE1L1</name>
</gene>
<dbReference type="InterPro" id="IPR036691">
    <property type="entry name" value="Endo/exonu/phosph_ase_sf"/>
</dbReference>
<dbReference type="SUPFAM" id="SSF56219">
    <property type="entry name" value="DNase I-like"/>
    <property type="match status" value="1"/>
</dbReference>
<dbReference type="InterPro" id="IPR018057">
    <property type="entry name" value="Deoxyribonuclease-1_AS"/>
</dbReference>
<keyword evidence="5" id="KW-0255">Endonuclease</keyword>
<evidence type="ECO:0000313" key="14">
    <source>
        <dbReference type="Ensembl" id="ENSDCDP00010034950.1"/>
    </source>
</evidence>
<keyword evidence="6" id="KW-0378">Hydrolase</keyword>